<name>A0A167MIU3_9GAMM</name>
<dbReference type="Proteomes" id="UP000076486">
    <property type="component" value="Unassembled WGS sequence"/>
</dbReference>
<dbReference type="PATRIC" id="fig|1365248.3.peg.448"/>
<protein>
    <submittedName>
        <fullName evidence="1">Uncharacterized protein</fullName>
    </submittedName>
</protein>
<sequence length="36" mass="3955">MGNTLIDKNIGMFNLSKSSKFLKSLLITGYTSCKLS</sequence>
<gene>
    <name evidence="1" type="ORF">N473_08805</name>
</gene>
<evidence type="ECO:0000313" key="2">
    <source>
        <dbReference type="Proteomes" id="UP000076486"/>
    </source>
</evidence>
<reference evidence="1 2" key="1">
    <citation type="submission" date="2013-07" db="EMBL/GenBank/DDBJ databases">
        <title>Comparative Genomic and Metabolomic Analysis of Twelve Strains of Pseudoalteromonas luteoviolacea.</title>
        <authorList>
            <person name="Vynne N.G."/>
            <person name="Mansson M."/>
            <person name="Gram L."/>
        </authorList>
    </citation>
    <scope>NUCLEOTIDE SEQUENCE [LARGE SCALE GENOMIC DNA]</scope>
    <source>
        <strain evidence="1 2">CPMOR-1</strain>
    </source>
</reference>
<dbReference type="EMBL" id="AUYC01000012">
    <property type="protein sequence ID" value="KZN66480.1"/>
    <property type="molecule type" value="Genomic_DNA"/>
</dbReference>
<dbReference type="AlphaFoldDB" id="A0A167MIU3"/>
<proteinExistence type="predicted"/>
<comment type="caution">
    <text evidence="1">The sequence shown here is derived from an EMBL/GenBank/DDBJ whole genome shotgun (WGS) entry which is preliminary data.</text>
</comment>
<evidence type="ECO:0000313" key="1">
    <source>
        <dbReference type="EMBL" id="KZN66480.1"/>
    </source>
</evidence>
<organism evidence="1 2">
    <name type="scientific">Pseudoalteromonas luteoviolacea CPMOR-1</name>
    <dbReference type="NCBI Taxonomy" id="1365248"/>
    <lineage>
        <taxon>Bacteria</taxon>
        <taxon>Pseudomonadati</taxon>
        <taxon>Pseudomonadota</taxon>
        <taxon>Gammaproteobacteria</taxon>
        <taxon>Alteromonadales</taxon>
        <taxon>Pseudoalteromonadaceae</taxon>
        <taxon>Pseudoalteromonas</taxon>
    </lineage>
</organism>
<accession>A0A167MIU3</accession>